<dbReference type="GeneID" id="83202704"/>
<feature type="transmembrane region" description="Helical" evidence="5">
    <location>
        <begin position="54"/>
        <end position="74"/>
    </location>
</feature>
<feature type="transmembrane region" description="Helical" evidence="5">
    <location>
        <begin position="29"/>
        <end position="47"/>
    </location>
</feature>
<proteinExistence type="predicted"/>
<feature type="transmembrane region" description="Helical" evidence="5">
    <location>
        <begin position="209"/>
        <end position="230"/>
    </location>
</feature>
<dbReference type="PANTHER" id="PTHR31465">
    <property type="entry name" value="PROTEIN RTA1-RELATED"/>
    <property type="match status" value="1"/>
</dbReference>
<evidence type="ECO:0000256" key="3">
    <source>
        <dbReference type="ARBA" id="ARBA00022989"/>
    </source>
</evidence>
<dbReference type="GO" id="GO:0016020">
    <property type="term" value="C:membrane"/>
    <property type="evidence" value="ECO:0007669"/>
    <property type="project" value="UniProtKB-SubCell"/>
</dbReference>
<dbReference type="Proteomes" id="UP001150941">
    <property type="component" value="Unassembled WGS sequence"/>
</dbReference>
<protein>
    <recommendedName>
        <fullName evidence="8">RTA1 domain protein</fullName>
    </recommendedName>
</protein>
<evidence type="ECO:0000313" key="6">
    <source>
        <dbReference type="EMBL" id="KAJ5233149.1"/>
    </source>
</evidence>
<dbReference type="PANTHER" id="PTHR31465:SF34">
    <property type="entry name" value="DOMAIN PROTEIN, PUTATIVE (AFU_ORTHOLOGUE AFUA_3G00480)-RELATED"/>
    <property type="match status" value="1"/>
</dbReference>
<feature type="transmembrane region" description="Helical" evidence="5">
    <location>
        <begin position="260"/>
        <end position="280"/>
    </location>
</feature>
<dbReference type="EMBL" id="JAPQKS010000004">
    <property type="protein sequence ID" value="KAJ5233149.1"/>
    <property type="molecule type" value="Genomic_DNA"/>
</dbReference>
<evidence type="ECO:0008006" key="8">
    <source>
        <dbReference type="Google" id="ProtNLM"/>
    </source>
</evidence>
<dbReference type="OrthoDB" id="3358017at2759"/>
<reference evidence="6" key="1">
    <citation type="submission" date="2022-11" db="EMBL/GenBank/DDBJ databases">
        <authorList>
            <person name="Petersen C."/>
        </authorList>
    </citation>
    <scope>NUCLEOTIDE SEQUENCE</scope>
    <source>
        <strain evidence="6">IBT 19713</strain>
    </source>
</reference>
<organism evidence="6 7">
    <name type="scientific">Penicillium chermesinum</name>
    <dbReference type="NCBI Taxonomy" id="63820"/>
    <lineage>
        <taxon>Eukaryota</taxon>
        <taxon>Fungi</taxon>
        <taxon>Dikarya</taxon>
        <taxon>Ascomycota</taxon>
        <taxon>Pezizomycotina</taxon>
        <taxon>Eurotiomycetes</taxon>
        <taxon>Eurotiomycetidae</taxon>
        <taxon>Eurotiales</taxon>
        <taxon>Aspergillaceae</taxon>
        <taxon>Penicillium</taxon>
    </lineage>
</organism>
<keyword evidence="3 5" id="KW-1133">Transmembrane helix</keyword>
<evidence type="ECO:0000256" key="4">
    <source>
        <dbReference type="ARBA" id="ARBA00023136"/>
    </source>
</evidence>
<dbReference type="RefSeq" id="XP_058331141.1">
    <property type="nucleotide sequence ID" value="XM_058475401.1"/>
</dbReference>
<evidence type="ECO:0000256" key="1">
    <source>
        <dbReference type="ARBA" id="ARBA00004141"/>
    </source>
</evidence>
<keyword evidence="7" id="KW-1185">Reference proteome</keyword>
<keyword evidence="4 5" id="KW-0472">Membrane</keyword>
<feature type="transmembrane region" description="Helical" evidence="5">
    <location>
        <begin position="94"/>
        <end position="112"/>
    </location>
</feature>
<feature type="transmembrane region" description="Helical" evidence="5">
    <location>
        <begin position="138"/>
        <end position="161"/>
    </location>
</feature>
<dbReference type="AlphaFoldDB" id="A0A9W9P087"/>
<evidence type="ECO:0000313" key="7">
    <source>
        <dbReference type="Proteomes" id="UP001150941"/>
    </source>
</evidence>
<comment type="caution">
    <text evidence="6">The sequence shown here is derived from an EMBL/GenBank/DDBJ whole genome shotgun (WGS) entry which is preliminary data.</text>
</comment>
<sequence>MGTDPYDEGDITAGNVVYGSIYLYAPNKVAPIVFCIIFFLSLVGHLFQCQRYHAWGMIGLHTLAATLYVAGYGLRAYGSHHYIYNPAASDSSTVLLTYIMSQVFIYVCPPLLELSNYHVLSRVFYYVPYHTPIKPGRVFLVFGTLMSIVEFFNGLGVAFSSNPKGHEQGAGRALVLVSLAIQICVIGTFFALSAMFFHRCRRAGVHNKAIPSMIYVLWCSMVFILIRTIFRVVEHSGNTTRDMASLREEMKITPLDRYEWYFYLFEGATMLANSLWWNLFSPGRFLPRTTNTWIGEDNNEVSVEPPRFEERTPLSQAGRTFMQIITLGMWGQMFPKQLKQTSGSFTELDDYSGRRL</sequence>
<dbReference type="Pfam" id="PF04479">
    <property type="entry name" value="RTA1"/>
    <property type="match status" value="1"/>
</dbReference>
<comment type="subcellular location">
    <subcellularLocation>
        <location evidence="1">Membrane</location>
        <topology evidence="1">Multi-pass membrane protein</topology>
    </subcellularLocation>
</comment>
<accession>A0A9W9P087</accession>
<feature type="transmembrane region" description="Helical" evidence="5">
    <location>
        <begin position="173"/>
        <end position="197"/>
    </location>
</feature>
<name>A0A9W9P087_9EURO</name>
<evidence type="ECO:0000256" key="5">
    <source>
        <dbReference type="SAM" id="Phobius"/>
    </source>
</evidence>
<dbReference type="InterPro" id="IPR007568">
    <property type="entry name" value="RTA1"/>
</dbReference>
<reference evidence="6" key="2">
    <citation type="journal article" date="2023" name="IMA Fungus">
        <title>Comparative genomic study of the Penicillium genus elucidates a diverse pangenome and 15 lateral gene transfer events.</title>
        <authorList>
            <person name="Petersen C."/>
            <person name="Sorensen T."/>
            <person name="Nielsen M.R."/>
            <person name="Sondergaard T.E."/>
            <person name="Sorensen J.L."/>
            <person name="Fitzpatrick D.A."/>
            <person name="Frisvad J.C."/>
            <person name="Nielsen K.L."/>
        </authorList>
    </citation>
    <scope>NUCLEOTIDE SEQUENCE</scope>
    <source>
        <strain evidence="6">IBT 19713</strain>
    </source>
</reference>
<evidence type="ECO:0000256" key="2">
    <source>
        <dbReference type="ARBA" id="ARBA00022692"/>
    </source>
</evidence>
<gene>
    <name evidence="6" type="ORF">N7468_006105</name>
</gene>
<keyword evidence="2 5" id="KW-0812">Transmembrane</keyword>